<dbReference type="PANTHER" id="PTHR31412">
    <property type="entry name" value="ZINC METALLOPROTEASE EGY1"/>
    <property type="match status" value="1"/>
</dbReference>
<keyword evidence="7 8" id="KW-0472">Membrane</keyword>
<evidence type="ECO:0000256" key="4">
    <source>
        <dbReference type="ARBA" id="ARBA00022801"/>
    </source>
</evidence>
<evidence type="ECO:0000313" key="10">
    <source>
        <dbReference type="EMBL" id="PSN87355.1"/>
    </source>
</evidence>
<comment type="caution">
    <text evidence="10">The sequence shown here is derived from an EMBL/GenBank/DDBJ whole genome shotgun (WGS) entry which is preliminary data.</text>
</comment>
<reference evidence="10 11" key="1">
    <citation type="submission" date="2017-04" db="EMBL/GenBank/DDBJ databases">
        <title>Novel microbial lineages endemic to geothermal iron-oxide mats fill important gaps in the evolutionary history of Archaea.</title>
        <authorList>
            <person name="Jay Z.J."/>
            <person name="Beam J.P."/>
            <person name="Dlakic M."/>
            <person name="Rusch D.B."/>
            <person name="Kozubal M.A."/>
            <person name="Inskeep W.P."/>
        </authorList>
    </citation>
    <scope>NUCLEOTIDE SEQUENCE [LARGE SCALE GENOMIC DNA]</scope>
    <source>
        <strain evidence="10">OSP_D</strain>
    </source>
</reference>
<accession>A0A2R6ALY9</accession>
<evidence type="ECO:0000256" key="8">
    <source>
        <dbReference type="SAM" id="Phobius"/>
    </source>
</evidence>
<dbReference type="AlphaFoldDB" id="A0A2R6ALY9"/>
<comment type="subcellular location">
    <subcellularLocation>
        <location evidence="1">Membrane</location>
        <topology evidence="1">Multi-pass membrane protein</topology>
    </subcellularLocation>
</comment>
<dbReference type="PANTHER" id="PTHR31412:SF0">
    <property type="entry name" value="ZINC METALLOPROTEASE EGY1, CHLOROPLASTIC-RELATED"/>
    <property type="match status" value="1"/>
</dbReference>
<feature type="transmembrane region" description="Helical" evidence="8">
    <location>
        <begin position="94"/>
        <end position="114"/>
    </location>
</feature>
<keyword evidence="2" id="KW-0645">Protease</keyword>
<feature type="transmembrane region" description="Helical" evidence="8">
    <location>
        <begin position="241"/>
        <end position="263"/>
    </location>
</feature>
<dbReference type="CDD" id="cd06160">
    <property type="entry name" value="S2P-M50_like_2"/>
    <property type="match status" value="1"/>
</dbReference>
<dbReference type="EMBL" id="NEXE01000168">
    <property type="protein sequence ID" value="PSN87355.1"/>
    <property type="molecule type" value="Genomic_DNA"/>
</dbReference>
<feature type="transmembrane region" description="Helical" evidence="8">
    <location>
        <begin position="217"/>
        <end position="235"/>
    </location>
</feature>
<dbReference type="GO" id="GO:0016020">
    <property type="term" value="C:membrane"/>
    <property type="evidence" value="ECO:0007669"/>
    <property type="project" value="UniProtKB-SubCell"/>
</dbReference>
<evidence type="ECO:0000256" key="3">
    <source>
        <dbReference type="ARBA" id="ARBA00022692"/>
    </source>
</evidence>
<evidence type="ECO:0000256" key="7">
    <source>
        <dbReference type="ARBA" id="ARBA00023136"/>
    </source>
</evidence>
<dbReference type="Pfam" id="PF02163">
    <property type="entry name" value="Peptidase_M50"/>
    <property type="match status" value="1"/>
</dbReference>
<protein>
    <recommendedName>
        <fullName evidence="9">Peptidase M50 domain-containing protein</fullName>
    </recommendedName>
</protein>
<evidence type="ECO:0000256" key="1">
    <source>
        <dbReference type="ARBA" id="ARBA00004141"/>
    </source>
</evidence>
<keyword evidence="3 8" id="KW-0812">Transmembrane</keyword>
<name>A0A2R6ALY9_9ARCH</name>
<keyword evidence="6 8" id="KW-1133">Transmembrane helix</keyword>
<evidence type="ECO:0000256" key="2">
    <source>
        <dbReference type="ARBA" id="ARBA00022670"/>
    </source>
</evidence>
<dbReference type="InterPro" id="IPR008915">
    <property type="entry name" value="Peptidase_M50"/>
</dbReference>
<dbReference type="GO" id="GO:0008233">
    <property type="term" value="F:peptidase activity"/>
    <property type="evidence" value="ECO:0007669"/>
    <property type="project" value="UniProtKB-KW"/>
</dbReference>
<dbReference type="GO" id="GO:0006508">
    <property type="term" value="P:proteolysis"/>
    <property type="evidence" value="ECO:0007669"/>
    <property type="project" value="UniProtKB-KW"/>
</dbReference>
<organism evidence="10 11">
    <name type="scientific">Candidatus Marsarchaeota G2 archaeon OSP_D</name>
    <dbReference type="NCBI Taxonomy" id="1978157"/>
    <lineage>
        <taxon>Archaea</taxon>
        <taxon>Candidatus Marsarchaeota</taxon>
        <taxon>Candidatus Marsarchaeota group 2</taxon>
    </lineage>
</organism>
<evidence type="ECO:0000256" key="5">
    <source>
        <dbReference type="ARBA" id="ARBA00022946"/>
    </source>
</evidence>
<feature type="transmembrane region" description="Helical" evidence="8">
    <location>
        <begin position="183"/>
        <end position="205"/>
    </location>
</feature>
<keyword evidence="4" id="KW-0378">Hydrolase</keyword>
<proteinExistence type="predicted"/>
<evidence type="ECO:0000256" key="6">
    <source>
        <dbReference type="ARBA" id="ARBA00022989"/>
    </source>
</evidence>
<feature type="transmembrane region" description="Helical" evidence="8">
    <location>
        <begin position="153"/>
        <end position="171"/>
    </location>
</feature>
<evidence type="ECO:0000259" key="9">
    <source>
        <dbReference type="Pfam" id="PF02163"/>
    </source>
</evidence>
<dbReference type="InterPro" id="IPR044838">
    <property type="entry name" value="EGY1-like"/>
</dbReference>
<evidence type="ECO:0000313" key="11">
    <source>
        <dbReference type="Proteomes" id="UP000240322"/>
    </source>
</evidence>
<feature type="transmembrane region" description="Helical" evidence="8">
    <location>
        <begin position="284"/>
        <end position="314"/>
    </location>
</feature>
<keyword evidence="5" id="KW-0809">Transit peptide</keyword>
<sequence length="350" mass="38020">MSQPTVQPSDQVTEVFTKIGPIISSRLRVIQETVNMNVPTFIVGAPSDQATLIQLRREVEDLGYTMIVRNYHGQGELSINVVPKFVPPKADLRWNVGLFLATAATVFISGYLFFGGVVGGFEYLGTLFGILVTHEASHFFMSRRHRVAATLPYFIPSIPPIGTFGAVIKAREPFKDRNQLLDIGLAGPLGGFAVAVVATFVGIFTSPLIPLQEASHLSSLPFTPLLMYLVTMVYVPANRVITLNAIAFAAWVGLIVTFLNALPTAQLDGGHVLRSIVGQRLHSSISLIVGLAVIGLGVAVNPGFLLMGFLMLFLSYMGHPGPLDDYTKVSKNRFVLYALWVVLLVLSLPI</sequence>
<feature type="transmembrane region" description="Helical" evidence="8">
    <location>
        <begin position="334"/>
        <end position="349"/>
    </location>
</feature>
<dbReference type="Proteomes" id="UP000240322">
    <property type="component" value="Unassembled WGS sequence"/>
</dbReference>
<feature type="domain" description="Peptidase M50" evidence="9">
    <location>
        <begin position="126"/>
        <end position="289"/>
    </location>
</feature>
<gene>
    <name evidence="10" type="ORF">B9Q03_10705</name>
</gene>